<keyword evidence="1" id="KW-0472">Membrane</keyword>
<organism evidence="2 3">
    <name type="scientific">Paramecium sonneborni</name>
    <dbReference type="NCBI Taxonomy" id="65129"/>
    <lineage>
        <taxon>Eukaryota</taxon>
        <taxon>Sar</taxon>
        <taxon>Alveolata</taxon>
        <taxon>Ciliophora</taxon>
        <taxon>Intramacronucleata</taxon>
        <taxon>Oligohymenophorea</taxon>
        <taxon>Peniculida</taxon>
        <taxon>Parameciidae</taxon>
        <taxon>Paramecium</taxon>
    </lineage>
</organism>
<dbReference type="OrthoDB" id="422206at2759"/>
<evidence type="ECO:0000313" key="3">
    <source>
        <dbReference type="Proteomes" id="UP000692954"/>
    </source>
</evidence>
<protein>
    <submittedName>
        <fullName evidence="2">Uncharacterized protein</fullName>
    </submittedName>
</protein>
<name>A0A8S1N853_9CILI</name>
<evidence type="ECO:0000256" key="1">
    <source>
        <dbReference type="SAM" id="Phobius"/>
    </source>
</evidence>
<comment type="caution">
    <text evidence="2">The sequence shown here is derived from an EMBL/GenBank/DDBJ whole genome shotgun (WGS) entry which is preliminary data.</text>
</comment>
<dbReference type="AlphaFoldDB" id="A0A8S1N853"/>
<keyword evidence="1" id="KW-0812">Transmembrane</keyword>
<proteinExistence type="predicted"/>
<dbReference type="Proteomes" id="UP000692954">
    <property type="component" value="Unassembled WGS sequence"/>
</dbReference>
<accession>A0A8S1N853</accession>
<gene>
    <name evidence="2" type="ORF">PSON_ATCC_30995.1.T0490259</name>
</gene>
<sequence length="193" mass="22880">MRKKIDDSSFIHDHFWKYFKRKIRNIIQQIIRFVEQDAFNDYSQGRTYVFQLMAFFAGIILITTVPLFFFKAKSKHPPLQSASEVKNKFQILVMCQGKLYKYVVKPFGYNLEQISNVLLGGVIAELLGDILLVLLQNQKENIKQYYKFLMHPQLFLCFPYFKSCCQSSLVILYQLFLCLSIFQYFGIEILIFM</sequence>
<evidence type="ECO:0000313" key="2">
    <source>
        <dbReference type="EMBL" id="CAD8086231.1"/>
    </source>
</evidence>
<keyword evidence="1" id="KW-1133">Transmembrane helix</keyword>
<keyword evidence="3" id="KW-1185">Reference proteome</keyword>
<dbReference type="EMBL" id="CAJJDN010000049">
    <property type="protein sequence ID" value="CAD8086231.1"/>
    <property type="molecule type" value="Genomic_DNA"/>
</dbReference>
<feature type="transmembrane region" description="Helical" evidence="1">
    <location>
        <begin position="114"/>
        <end position="135"/>
    </location>
</feature>
<feature type="transmembrane region" description="Helical" evidence="1">
    <location>
        <begin position="48"/>
        <end position="70"/>
    </location>
</feature>
<reference evidence="2" key="1">
    <citation type="submission" date="2021-01" db="EMBL/GenBank/DDBJ databases">
        <authorList>
            <consortium name="Genoscope - CEA"/>
            <person name="William W."/>
        </authorList>
    </citation>
    <scope>NUCLEOTIDE SEQUENCE</scope>
</reference>
<feature type="transmembrane region" description="Helical" evidence="1">
    <location>
        <begin position="170"/>
        <end position="192"/>
    </location>
</feature>